<name>A0A4V5NFN6_9PEZI</name>
<dbReference type="InterPro" id="IPR050778">
    <property type="entry name" value="Cueball_EGF_LRP_Nidogen"/>
</dbReference>
<comment type="caution">
    <text evidence="1">The sequence shown here is derived from an EMBL/GenBank/DDBJ whole genome shotgun (WGS) entry which is preliminary data.</text>
</comment>
<dbReference type="AlphaFoldDB" id="A0A4V5NFN6"/>
<dbReference type="SMART" id="SM00135">
    <property type="entry name" value="LY"/>
    <property type="match status" value="3"/>
</dbReference>
<dbReference type="OrthoDB" id="5958943at2759"/>
<gene>
    <name evidence="1" type="ORF">B0A55_04300</name>
</gene>
<dbReference type="SUPFAM" id="SSF63825">
    <property type="entry name" value="YWTD domain"/>
    <property type="match status" value="1"/>
</dbReference>
<accession>A0A4V5NFN6</accession>
<evidence type="ECO:0000313" key="1">
    <source>
        <dbReference type="EMBL" id="TKA71789.1"/>
    </source>
</evidence>
<keyword evidence="2" id="KW-1185">Reference proteome</keyword>
<proteinExistence type="predicted"/>
<evidence type="ECO:0000313" key="2">
    <source>
        <dbReference type="Proteomes" id="UP000309340"/>
    </source>
</evidence>
<dbReference type="STRING" id="329884.A0A4V5NFN6"/>
<dbReference type="Gene3D" id="2.120.10.30">
    <property type="entry name" value="TolB, C-terminal domain"/>
    <property type="match status" value="1"/>
</dbReference>
<dbReference type="PANTHER" id="PTHR46513">
    <property type="entry name" value="VITELLOGENIN RECEPTOR-LIKE PROTEIN-RELATED-RELATED"/>
    <property type="match status" value="1"/>
</dbReference>
<protein>
    <submittedName>
        <fullName evidence="1">Uncharacterized protein</fullName>
    </submittedName>
</protein>
<dbReference type="InterPro" id="IPR000033">
    <property type="entry name" value="LDLR_classB_rpt"/>
</dbReference>
<reference evidence="1 2" key="1">
    <citation type="submission" date="2017-03" db="EMBL/GenBank/DDBJ databases">
        <title>Genomes of endolithic fungi from Antarctica.</title>
        <authorList>
            <person name="Coleine C."/>
            <person name="Masonjones S."/>
            <person name="Stajich J.E."/>
        </authorList>
    </citation>
    <scope>NUCLEOTIDE SEQUENCE [LARGE SCALE GENOMIC DNA]</scope>
    <source>
        <strain evidence="1 2">CCFEE 5184</strain>
    </source>
</reference>
<sequence>MSTKSQLFFLDLGLSNMQHGVSQGRIMTCDGDGKGLKAILEGVGNQPDGLGITEDHMIVIPPGATFTPKQLHLVPKHGKVYWCDREGMRVFRANLDGSDIEVLVTTGTSDADRLDQRNWCVGIAVDHVRRFMYWTQKGPSKGNKGRLFRAGLDMPRGEDSTARSDIKLLLDHLPEPIDLDLDSEENALYLTDRGDPPFGNTVSKISLEQDVVQKTILIRKLHEAIGLALDVKNRMMYFADLNGSLYKSKMDGSDEVTLLSEIGDLTGVACLSVA</sequence>
<dbReference type="InterPro" id="IPR011042">
    <property type="entry name" value="6-blade_b-propeller_TolB-like"/>
</dbReference>
<organism evidence="1 2">
    <name type="scientific">Friedmanniomyces simplex</name>
    <dbReference type="NCBI Taxonomy" id="329884"/>
    <lineage>
        <taxon>Eukaryota</taxon>
        <taxon>Fungi</taxon>
        <taxon>Dikarya</taxon>
        <taxon>Ascomycota</taxon>
        <taxon>Pezizomycotina</taxon>
        <taxon>Dothideomycetes</taxon>
        <taxon>Dothideomycetidae</taxon>
        <taxon>Mycosphaerellales</taxon>
        <taxon>Teratosphaeriaceae</taxon>
        <taxon>Friedmanniomyces</taxon>
    </lineage>
</organism>
<dbReference type="Proteomes" id="UP000309340">
    <property type="component" value="Unassembled WGS sequence"/>
</dbReference>
<dbReference type="EMBL" id="NAJQ01000336">
    <property type="protein sequence ID" value="TKA71789.1"/>
    <property type="molecule type" value="Genomic_DNA"/>
</dbReference>